<evidence type="ECO:0000256" key="5">
    <source>
        <dbReference type="ARBA" id="ARBA00022801"/>
    </source>
</evidence>
<evidence type="ECO:0000256" key="3">
    <source>
        <dbReference type="ARBA" id="ARBA00022722"/>
    </source>
</evidence>
<accession>A0A9X2TI54</accession>
<dbReference type="RefSeq" id="WP_103016365.1">
    <property type="nucleotide sequence ID" value="NZ_CALTRY010000002.1"/>
</dbReference>
<keyword evidence="1" id="KW-0597">Phosphoprotein</keyword>
<dbReference type="AlphaFoldDB" id="A0A9X2TI54"/>
<evidence type="ECO:0000313" key="8">
    <source>
        <dbReference type="Proteomes" id="UP001155057"/>
    </source>
</evidence>
<keyword evidence="2" id="KW-1277">Toxin-antitoxin system</keyword>
<dbReference type="PANTHER" id="PTHR34139">
    <property type="entry name" value="UPF0331 PROTEIN MJ0127"/>
    <property type="match status" value="1"/>
</dbReference>
<dbReference type="EMBL" id="JANUAE010000009">
    <property type="protein sequence ID" value="MCS3710936.1"/>
    <property type="molecule type" value="Genomic_DNA"/>
</dbReference>
<comment type="caution">
    <text evidence="7">The sequence shown here is derived from an EMBL/GenBank/DDBJ whole genome shotgun (WGS) entry which is preliminary data.</text>
</comment>
<dbReference type="PANTHER" id="PTHR34139:SF1">
    <property type="entry name" value="RNASE MJ1380-RELATED"/>
    <property type="match status" value="1"/>
</dbReference>
<organism evidence="7 8">
    <name type="scientific">Salinibacter ruber</name>
    <dbReference type="NCBI Taxonomy" id="146919"/>
    <lineage>
        <taxon>Bacteria</taxon>
        <taxon>Pseudomonadati</taxon>
        <taxon>Rhodothermota</taxon>
        <taxon>Rhodothermia</taxon>
        <taxon>Rhodothermales</taxon>
        <taxon>Salinibacteraceae</taxon>
        <taxon>Salinibacter</taxon>
    </lineage>
</organism>
<dbReference type="GO" id="GO:0000166">
    <property type="term" value="F:nucleotide binding"/>
    <property type="evidence" value="ECO:0007669"/>
    <property type="project" value="UniProtKB-KW"/>
</dbReference>
<dbReference type="InterPro" id="IPR008201">
    <property type="entry name" value="HepT-like"/>
</dbReference>
<dbReference type="Pfam" id="PF01934">
    <property type="entry name" value="HepT-like"/>
    <property type="match status" value="1"/>
</dbReference>
<protein>
    <submittedName>
        <fullName evidence="7">Uncharacterized protein with HEPN domain</fullName>
    </submittedName>
</protein>
<comment type="similarity">
    <text evidence="6">Belongs to the HepT RNase toxin family.</text>
</comment>
<gene>
    <name evidence="7" type="ORF">GGP61_002562</name>
</gene>
<evidence type="ECO:0000256" key="2">
    <source>
        <dbReference type="ARBA" id="ARBA00022649"/>
    </source>
</evidence>
<dbReference type="GO" id="GO:0016787">
    <property type="term" value="F:hydrolase activity"/>
    <property type="evidence" value="ECO:0007669"/>
    <property type="project" value="UniProtKB-KW"/>
</dbReference>
<dbReference type="Gene3D" id="1.20.120.580">
    <property type="entry name" value="bsu32300-like"/>
    <property type="match status" value="1"/>
</dbReference>
<evidence type="ECO:0000256" key="4">
    <source>
        <dbReference type="ARBA" id="ARBA00022741"/>
    </source>
</evidence>
<keyword evidence="3" id="KW-0540">Nuclease</keyword>
<evidence type="ECO:0000313" key="7">
    <source>
        <dbReference type="EMBL" id="MCS3710936.1"/>
    </source>
</evidence>
<dbReference type="GO" id="GO:0004540">
    <property type="term" value="F:RNA nuclease activity"/>
    <property type="evidence" value="ECO:0007669"/>
    <property type="project" value="InterPro"/>
</dbReference>
<keyword evidence="4" id="KW-0547">Nucleotide-binding</keyword>
<dbReference type="InterPro" id="IPR037038">
    <property type="entry name" value="HepT-like_sf"/>
</dbReference>
<evidence type="ECO:0000256" key="6">
    <source>
        <dbReference type="ARBA" id="ARBA00024207"/>
    </source>
</evidence>
<keyword evidence="5" id="KW-0378">Hydrolase</keyword>
<name>A0A9X2TI54_9BACT</name>
<dbReference type="Proteomes" id="UP001155057">
    <property type="component" value="Unassembled WGS sequence"/>
</dbReference>
<dbReference type="GO" id="GO:0110001">
    <property type="term" value="C:toxin-antitoxin complex"/>
    <property type="evidence" value="ECO:0007669"/>
    <property type="project" value="InterPro"/>
</dbReference>
<proteinExistence type="inferred from homology"/>
<dbReference type="InterPro" id="IPR051813">
    <property type="entry name" value="HepT_RNase_toxin"/>
</dbReference>
<evidence type="ECO:0000256" key="1">
    <source>
        <dbReference type="ARBA" id="ARBA00022553"/>
    </source>
</evidence>
<reference evidence="7" key="1">
    <citation type="submission" date="2022-08" db="EMBL/GenBank/DDBJ databases">
        <title>Genomic Encyclopedia of Type Strains, Phase V (KMG-V): Genome sequencing to study the core and pangenomes of soil and plant-associated prokaryotes.</title>
        <authorList>
            <person name="Whitman W."/>
        </authorList>
    </citation>
    <scope>NUCLEOTIDE SEQUENCE</scope>
    <source>
        <strain evidence="7">SP3049</strain>
    </source>
</reference>
<sequence length="115" mass="13296">MSADETDELYLEHIRERIGRIEACAQEGREAFDASPILQDAVMRNFEVIGEAVKQLSPDLRDRYASVEWRRVAGFRDVLIHNYMGVDLDEVWNVIEKDLPRLKRTVTAMLDDMNG</sequence>